<dbReference type="EMBL" id="JAXOTW010000025">
    <property type="protein sequence ID" value="MDZ5480007.1"/>
    <property type="molecule type" value="Genomic_DNA"/>
</dbReference>
<dbReference type="SUPFAM" id="SSF56349">
    <property type="entry name" value="DNA breaking-rejoining enzymes"/>
    <property type="match status" value="1"/>
</dbReference>
<keyword evidence="1" id="KW-0233">DNA recombination</keyword>
<reference evidence="2" key="1">
    <citation type="submission" date="2023-12" db="EMBL/GenBank/DDBJ databases">
        <title>Genome sequence of Bacillus thuringiensis strain SS10.</title>
        <authorList>
            <person name="Rouis S."/>
        </authorList>
    </citation>
    <scope>NUCLEOTIDE SEQUENCE</scope>
    <source>
        <strain evidence="2">SS10</strain>
    </source>
</reference>
<dbReference type="InterPro" id="IPR011010">
    <property type="entry name" value="DNA_brk_join_enz"/>
</dbReference>
<evidence type="ECO:0000313" key="3">
    <source>
        <dbReference type="Proteomes" id="UP001292252"/>
    </source>
</evidence>
<sequence>MLRSNSGLIVDMDSIKVEDIAKNNFNIVEDVKNAQELLNNYYDVTSEKIKADFEDDTWLFRDLLTNDKIIFDFQRINSVINFNSLVVKEILIKVVKCWIVAQLSEKSLKVSRKKYLHILSAIFITNGFELSYSNRLIELTQQNCSHSVDERKMYERIEMTDNQLFDYIVSIVDFLKFYAPDKYISLIGALEEIKGKTLFKSNYRTLPSFKDILKFKMYLEDWFEYSMKKEDDSELIRFYPLVLWWKLTSIIPMRPTEFCQIKKDALEVSGDNYFITFPRFKEHRKGESRIKITYDTLPIPKELYESFQHYVVLTERFEETDYLINIHAVANDSVINSSIFNLRYLTNMIGKFYKEIIFKRYRVNILSIKGSYKALWKFNDDSLITSQAKDSIQSMILAGDLRHIAIINMMMQGYDKVEIQRLSGHFLEETQYTYFNHMENWMDGEIQKIEREFRNLNPSMYLDDEKVTTVHPSVSDFFDKRHKLAYIQGENDISKYQTYIQLNIGYCKDETMPCPTFNWRHSGCYFCENWTISSQELMKKRDIIINDLNIIYEELRGKINFIQYLFSTNLDDSGLVDANVKKDLISTTNEIHLGMKQVVKLKVLLGVVDYE</sequence>
<dbReference type="AlphaFoldDB" id="A0AAW9JF36"/>
<dbReference type="InterPro" id="IPR013762">
    <property type="entry name" value="Integrase-like_cat_sf"/>
</dbReference>
<evidence type="ECO:0000256" key="1">
    <source>
        <dbReference type="ARBA" id="ARBA00023172"/>
    </source>
</evidence>
<name>A0AAW9JF36_BACTU</name>
<accession>A0AAW9JF36</accession>
<organism evidence="2 3">
    <name type="scientific">Bacillus thuringiensis</name>
    <dbReference type="NCBI Taxonomy" id="1428"/>
    <lineage>
        <taxon>Bacteria</taxon>
        <taxon>Bacillati</taxon>
        <taxon>Bacillota</taxon>
        <taxon>Bacilli</taxon>
        <taxon>Bacillales</taxon>
        <taxon>Bacillaceae</taxon>
        <taxon>Bacillus</taxon>
        <taxon>Bacillus cereus group</taxon>
    </lineage>
</organism>
<dbReference type="GO" id="GO:0006310">
    <property type="term" value="P:DNA recombination"/>
    <property type="evidence" value="ECO:0007669"/>
    <property type="project" value="UniProtKB-KW"/>
</dbReference>
<protein>
    <recommendedName>
        <fullName evidence="4">Integrase</fullName>
    </recommendedName>
</protein>
<dbReference type="GO" id="GO:0003677">
    <property type="term" value="F:DNA binding"/>
    <property type="evidence" value="ECO:0007669"/>
    <property type="project" value="InterPro"/>
</dbReference>
<dbReference type="GO" id="GO:0015074">
    <property type="term" value="P:DNA integration"/>
    <property type="evidence" value="ECO:0007669"/>
    <property type="project" value="InterPro"/>
</dbReference>
<proteinExistence type="predicted"/>
<dbReference type="Gene3D" id="1.10.443.10">
    <property type="entry name" value="Intergrase catalytic core"/>
    <property type="match status" value="1"/>
</dbReference>
<dbReference type="Proteomes" id="UP001292252">
    <property type="component" value="Unassembled WGS sequence"/>
</dbReference>
<gene>
    <name evidence="2" type="ORF">U2F49_27995</name>
</gene>
<dbReference type="RefSeq" id="WP_098772727.1">
    <property type="nucleotide sequence ID" value="NZ_JAXOTW010000025.1"/>
</dbReference>
<evidence type="ECO:0008006" key="4">
    <source>
        <dbReference type="Google" id="ProtNLM"/>
    </source>
</evidence>
<comment type="caution">
    <text evidence="2">The sequence shown here is derived from an EMBL/GenBank/DDBJ whole genome shotgun (WGS) entry which is preliminary data.</text>
</comment>
<evidence type="ECO:0000313" key="2">
    <source>
        <dbReference type="EMBL" id="MDZ5480007.1"/>
    </source>
</evidence>